<evidence type="ECO:0000256" key="1">
    <source>
        <dbReference type="SAM" id="Phobius"/>
    </source>
</evidence>
<gene>
    <name evidence="2" type="ORF">ACFPZF_20235</name>
</gene>
<keyword evidence="1" id="KW-1133">Transmembrane helix</keyword>
<feature type="transmembrane region" description="Helical" evidence="1">
    <location>
        <begin position="86"/>
        <end position="117"/>
    </location>
</feature>
<keyword evidence="1" id="KW-0472">Membrane</keyword>
<evidence type="ECO:0000313" key="2">
    <source>
        <dbReference type="EMBL" id="MFC5643676.1"/>
    </source>
</evidence>
<dbReference type="EMBL" id="JBHSOC010000035">
    <property type="protein sequence ID" value="MFC5643676.1"/>
    <property type="molecule type" value="Genomic_DNA"/>
</dbReference>
<organism evidence="2 3">
    <name type="scientific">Kitasatospora cinereorecta</name>
    <dbReference type="NCBI Taxonomy" id="285560"/>
    <lineage>
        <taxon>Bacteria</taxon>
        <taxon>Bacillati</taxon>
        <taxon>Actinomycetota</taxon>
        <taxon>Actinomycetes</taxon>
        <taxon>Kitasatosporales</taxon>
        <taxon>Streptomycetaceae</taxon>
        <taxon>Kitasatospora</taxon>
    </lineage>
</organism>
<proteinExistence type="predicted"/>
<comment type="caution">
    <text evidence="2">The sequence shown here is derived from an EMBL/GenBank/DDBJ whole genome shotgun (WGS) entry which is preliminary data.</text>
</comment>
<sequence length="131" mass="13407">MTINQPYPTPMSMPRSLKMAIAGLVFQALANGLVGLLLVGTAGGEDDTAGPLKVIGVVALLWTAVLAVTAALVGRRFRWVRTAVTVVEALTILSGLVALLNGSVPGILGIAIAIGIIRAANSAEGKSWFTA</sequence>
<feature type="transmembrane region" description="Helical" evidence="1">
    <location>
        <begin position="54"/>
        <end position="74"/>
    </location>
</feature>
<keyword evidence="1" id="KW-0812">Transmembrane</keyword>
<name>A0ABW0VGN1_9ACTN</name>
<reference evidence="3" key="1">
    <citation type="journal article" date="2019" name="Int. J. Syst. Evol. Microbiol.">
        <title>The Global Catalogue of Microorganisms (GCM) 10K type strain sequencing project: providing services to taxonomists for standard genome sequencing and annotation.</title>
        <authorList>
            <consortium name="The Broad Institute Genomics Platform"/>
            <consortium name="The Broad Institute Genome Sequencing Center for Infectious Disease"/>
            <person name="Wu L."/>
            <person name="Ma J."/>
        </authorList>
    </citation>
    <scope>NUCLEOTIDE SEQUENCE [LARGE SCALE GENOMIC DNA]</scope>
    <source>
        <strain evidence="3">CGMCC 4.1622</strain>
    </source>
</reference>
<evidence type="ECO:0000313" key="3">
    <source>
        <dbReference type="Proteomes" id="UP001596066"/>
    </source>
</evidence>
<accession>A0ABW0VGN1</accession>
<protein>
    <recommendedName>
        <fullName evidence="4">Integral membrane protein</fullName>
    </recommendedName>
</protein>
<dbReference type="Proteomes" id="UP001596066">
    <property type="component" value="Unassembled WGS sequence"/>
</dbReference>
<keyword evidence="3" id="KW-1185">Reference proteome</keyword>
<evidence type="ECO:0008006" key="4">
    <source>
        <dbReference type="Google" id="ProtNLM"/>
    </source>
</evidence>
<dbReference type="RefSeq" id="WP_346145160.1">
    <property type="nucleotide sequence ID" value="NZ_BAAAUA010000020.1"/>
</dbReference>